<dbReference type="AlphaFoldDB" id="A0A8J7F264"/>
<gene>
    <name evidence="2" type="ORF">IQ247_06785</name>
</gene>
<dbReference type="Proteomes" id="UP000620559">
    <property type="component" value="Unassembled WGS sequence"/>
</dbReference>
<dbReference type="Pfam" id="PF26619">
    <property type="entry name" value="CcmS"/>
    <property type="match status" value="1"/>
</dbReference>
<dbReference type="EMBL" id="JADEWL010000014">
    <property type="protein sequence ID" value="MBE9212418.1"/>
    <property type="molecule type" value="Genomic_DNA"/>
</dbReference>
<evidence type="ECO:0000313" key="3">
    <source>
        <dbReference type="Proteomes" id="UP000620559"/>
    </source>
</evidence>
<sequence length="144" mass="16282">MMFGSAQADIPQPKWLHRLDKFVKAHQQELAALSWGLWQENGHSKGTLGIDLQPKPHFVYCPSEAIQKFNNNVDNKLQELLGLIDNYKPETEVLMIAIGKEQIKLIYFEPEISPSVCFTQLNSDVDGLLDLLELGMSEQVVDNS</sequence>
<reference evidence="2" key="1">
    <citation type="submission" date="2020-10" db="EMBL/GenBank/DDBJ databases">
        <authorList>
            <person name="Castelo-Branco R."/>
            <person name="Eusebio N."/>
            <person name="Adriana R."/>
            <person name="Vieira A."/>
            <person name="Brugerolle De Fraissinette N."/>
            <person name="Rezende De Castro R."/>
            <person name="Schneider M.P."/>
            <person name="Vasconcelos V."/>
            <person name="Leao P.N."/>
        </authorList>
    </citation>
    <scope>NUCLEOTIDE SEQUENCE</scope>
    <source>
        <strain evidence="2">LEGE 06105</strain>
    </source>
</reference>
<keyword evidence="3" id="KW-1185">Reference proteome</keyword>
<name>A0A8J7F264_9CYAN</name>
<accession>A0A8J7F264</accession>
<feature type="domain" description="Chaperone protein CcmS" evidence="1">
    <location>
        <begin position="2"/>
        <end position="139"/>
    </location>
</feature>
<proteinExistence type="predicted"/>
<protein>
    <recommendedName>
        <fullName evidence="1">Chaperone protein CcmS domain-containing protein</fullName>
    </recommendedName>
</protein>
<dbReference type="RefSeq" id="WP_193918352.1">
    <property type="nucleotide sequence ID" value="NZ_JADEWL010000014.1"/>
</dbReference>
<organism evidence="2 3">
    <name type="scientific">Plectonema cf. radiosum LEGE 06105</name>
    <dbReference type="NCBI Taxonomy" id="945769"/>
    <lineage>
        <taxon>Bacteria</taxon>
        <taxon>Bacillati</taxon>
        <taxon>Cyanobacteriota</taxon>
        <taxon>Cyanophyceae</taxon>
        <taxon>Oscillatoriophycideae</taxon>
        <taxon>Oscillatoriales</taxon>
        <taxon>Microcoleaceae</taxon>
        <taxon>Plectonema</taxon>
    </lineage>
</organism>
<comment type="caution">
    <text evidence="2">The sequence shown here is derived from an EMBL/GenBank/DDBJ whole genome shotgun (WGS) entry which is preliminary data.</text>
</comment>
<dbReference type="InterPro" id="IPR058587">
    <property type="entry name" value="CcmS"/>
</dbReference>
<evidence type="ECO:0000313" key="2">
    <source>
        <dbReference type="EMBL" id="MBE9212418.1"/>
    </source>
</evidence>
<evidence type="ECO:0000259" key="1">
    <source>
        <dbReference type="Pfam" id="PF26619"/>
    </source>
</evidence>